<organism evidence="1 2">
    <name type="scientific">Pristionchus mayeri</name>
    <dbReference type="NCBI Taxonomy" id="1317129"/>
    <lineage>
        <taxon>Eukaryota</taxon>
        <taxon>Metazoa</taxon>
        <taxon>Ecdysozoa</taxon>
        <taxon>Nematoda</taxon>
        <taxon>Chromadorea</taxon>
        <taxon>Rhabditida</taxon>
        <taxon>Rhabditina</taxon>
        <taxon>Diplogasteromorpha</taxon>
        <taxon>Diplogasteroidea</taxon>
        <taxon>Neodiplogasteridae</taxon>
        <taxon>Pristionchus</taxon>
    </lineage>
</organism>
<dbReference type="EMBL" id="BTRK01000005">
    <property type="protein sequence ID" value="GMR52101.1"/>
    <property type="molecule type" value="Genomic_DNA"/>
</dbReference>
<sequence>SQSDICNSDTHLKYNTLTLQPPAASTCTKSDPSQECDSPTCLYSSFKEKNTCRSVGDQQTLHEYDFVYSFMK</sequence>
<comment type="caution">
    <text evidence="1">The sequence shown here is derived from an EMBL/GenBank/DDBJ whole genome shotgun (WGS) entry which is preliminary data.</text>
</comment>
<dbReference type="Proteomes" id="UP001328107">
    <property type="component" value="Unassembled WGS sequence"/>
</dbReference>
<accession>A0AAN5CW46</accession>
<evidence type="ECO:0000313" key="2">
    <source>
        <dbReference type="Proteomes" id="UP001328107"/>
    </source>
</evidence>
<evidence type="ECO:0000313" key="1">
    <source>
        <dbReference type="EMBL" id="GMR52101.1"/>
    </source>
</evidence>
<protein>
    <submittedName>
        <fullName evidence="1">Uncharacterized protein</fullName>
    </submittedName>
</protein>
<name>A0AAN5CW46_9BILA</name>
<feature type="non-terminal residue" evidence="1">
    <location>
        <position position="1"/>
    </location>
</feature>
<reference evidence="2" key="1">
    <citation type="submission" date="2022-10" db="EMBL/GenBank/DDBJ databases">
        <title>Genome assembly of Pristionchus species.</title>
        <authorList>
            <person name="Yoshida K."/>
            <person name="Sommer R.J."/>
        </authorList>
    </citation>
    <scope>NUCLEOTIDE SEQUENCE [LARGE SCALE GENOMIC DNA]</scope>
    <source>
        <strain evidence="2">RS5460</strain>
    </source>
</reference>
<keyword evidence="2" id="KW-1185">Reference proteome</keyword>
<gene>
    <name evidence="1" type="ORF">PMAYCL1PPCAC_22296</name>
</gene>
<dbReference type="AlphaFoldDB" id="A0AAN5CW46"/>
<proteinExistence type="predicted"/>